<dbReference type="NCBIfam" id="NF000955">
    <property type="entry name" value="PRK00099.1-1"/>
    <property type="match status" value="1"/>
</dbReference>
<dbReference type="Pfam" id="PF00466">
    <property type="entry name" value="Ribosomal_L10"/>
    <property type="match status" value="1"/>
</dbReference>
<keyword evidence="8" id="KW-1185">Reference proteome</keyword>
<comment type="subunit">
    <text evidence="6">Part of the ribosomal stalk of the 50S ribosomal subunit. The N-terminus interacts with L11 and the large rRNA to form the base of the stalk. The C-terminus forms an elongated spine to which L12 dimers bind in a sequential fashion forming a multimeric L10(L12)X complex.</text>
</comment>
<dbReference type="Proteomes" id="UP000006860">
    <property type="component" value="Chromosome"/>
</dbReference>
<evidence type="ECO:0000256" key="5">
    <source>
        <dbReference type="ARBA" id="ARBA00035202"/>
    </source>
</evidence>
<proteinExistence type="inferred from homology"/>
<dbReference type="Gene3D" id="6.10.250.290">
    <property type="match status" value="1"/>
</dbReference>
<evidence type="ECO:0000256" key="4">
    <source>
        <dbReference type="ARBA" id="ARBA00023274"/>
    </source>
</evidence>
<dbReference type="InterPro" id="IPR047865">
    <property type="entry name" value="Ribosomal_uL10_bac_type"/>
</dbReference>
<keyword evidence="3 6" id="KW-0689">Ribosomal protein</keyword>
<protein>
    <recommendedName>
        <fullName evidence="5 6">Large ribosomal subunit protein uL10</fullName>
    </recommendedName>
</protein>
<dbReference type="HAMAP" id="MF_00362">
    <property type="entry name" value="Ribosomal_uL10"/>
    <property type="match status" value="1"/>
</dbReference>
<dbReference type="SUPFAM" id="SSF160369">
    <property type="entry name" value="Ribosomal protein L10-like"/>
    <property type="match status" value="1"/>
</dbReference>
<dbReference type="InterPro" id="IPR022973">
    <property type="entry name" value="Ribosomal_uL10_bac"/>
</dbReference>
<dbReference type="GO" id="GO:0005840">
    <property type="term" value="C:ribosome"/>
    <property type="evidence" value="ECO:0007669"/>
    <property type="project" value="UniProtKB-KW"/>
</dbReference>
<dbReference type="InterPro" id="IPR043141">
    <property type="entry name" value="Ribosomal_uL10-like_sf"/>
</dbReference>
<keyword evidence="4 6" id="KW-0687">Ribonucleoprotein</keyword>
<dbReference type="EMBL" id="CP002546">
    <property type="protein sequence ID" value="ADY59612.1"/>
    <property type="molecule type" value="Genomic_DNA"/>
</dbReference>
<comment type="similarity">
    <text evidence="2 6">Belongs to the universal ribosomal protein uL10 family.</text>
</comment>
<dbReference type="PANTHER" id="PTHR11560">
    <property type="entry name" value="39S RIBOSOMAL PROTEIN L10, MITOCHONDRIAL"/>
    <property type="match status" value="1"/>
</dbReference>
<keyword evidence="6" id="KW-0694">RNA-binding</keyword>
<accession>F0SII4</accession>
<dbReference type="KEGG" id="pbs:Plabr_2008"/>
<sequence>MSKKVKEMIISEIKERLDGAQDVLVLDSSKLDAITDNTFRLAMEAKGVHLLTVKNTLARKALGDVGESLRPILEGPSTIVWGSEDVVALSKEVTKAVKGNDKITIKGGAVEGQVLDPSGVDKLSKSAGRQELISQIAGLILSPGAQLGGALLGPGGKLAGCVKAIADKEEE</sequence>
<dbReference type="AlphaFoldDB" id="F0SII4"/>
<dbReference type="InterPro" id="IPR001790">
    <property type="entry name" value="Ribosomal_uL10"/>
</dbReference>
<evidence type="ECO:0000313" key="8">
    <source>
        <dbReference type="Proteomes" id="UP000006860"/>
    </source>
</evidence>
<evidence type="ECO:0000313" key="7">
    <source>
        <dbReference type="EMBL" id="ADY59612.1"/>
    </source>
</evidence>
<dbReference type="eggNOG" id="COG0244">
    <property type="taxonomic scope" value="Bacteria"/>
</dbReference>
<dbReference type="GO" id="GO:0070180">
    <property type="term" value="F:large ribosomal subunit rRNA binding"/>
    <property type="evidence" value="ECO:0007669"/>
    <property type="project" value="UniProtKB-UniRule"/>
</dbReference>
<dbReference type="OrthoDB" id="278380at2"/>
<gene>
    <name evidence="6" type="primary">rplJ</name>
    <name evidence="7" type="ordered locus">Plabr_2008</name>
</gene>
<name>F0SII4_RUBBR</name>
<comment type="function">
    <text evidence="1 6">Forms part of the ribosomal stalk, playing a central role in the interaction of the ribosome with GTP-bound translation factors.</text>
</comment>
<dbReference type="RefSeq" id="WP_013628337.1">
    <property type="nucleotide sequence ID" value="NC_015174.1"/>
</dbReference>
<keyword evidence="6" id="KW-0699">rRNA-binding</keyword>
<dbReference type="CDD" id="cd05797">
    <property type="entry name" value="Ribosomal_L10"/>
    <property type="match status" value="1"/>
</dbReference>
<dbReference type="GO" id="GO:1990904">
    <property type="term" value="C:ribonucleoprotein complex"/>
    <property type="evidence" value="ECO:0007669"/>
    <property type="project" value="UniProtKB-KW"/>
</dbReference>
<dbReference type="GO" id="GO:0006412">
    <property type="term" value="P:translation"/>
    <property type="evidence" value="ECO:0007669"/>
    <property type="project" value="UniProtKB-UniRule"/>
</dbReference>
<dbReference type="Gene3D" id="3.30.70.1730">
    <property type="match status" value="1"/>
</dbReference>
<evidence type="ECO:0000256" key="2">
    <source>
        <dbReference type="ARBA" id="ARBA00008889"/>
    </source>
</evidence>
<evidence type="ECO:0000256" key="3">
    <source>
        <dbReference type="ARBA" id="ARBA00022980"/>
    </source>
</evidence>
<organism evidence="7 8">
    <name type="scientific">Rubinisphaera brasiliensis (strain ATCC 49424 / DSM 5305 / JCM 21570 / IAM 15109 / NBRC 103401 / IFAM 1448)</name>
    <name type="common">Planctomyces brasiliensis</name>
    <dbReference type="NCBI Taxonomy" id="756272"/>
    <lineage>
        <taxon>Bacteria</taxon>
        <taxon>Pseudomonadati</taxon>
        <taxon>Planctomycetota</taxon>
        <taxon>Planctomycetia</taxon>
        <taxon>Planctomycetales</taxon>
        <taxon>Planctomycetaceae</taxon>
        <taxon>Rubinisphaera</taxon>
    </lineage>
</organism>
<evidence type="ECO:0000256" key="1">
    <source>
        <dbReference type="ARBA" id="ARBA00002633"/>
    </source>
</evidence>
<dbReference type="HOGENOM" id="CLU_092227_3_1_0"/>
<dbReference type="STRING" id="756272.Plabr_2008"/>
<evidence type="ECO:0000256" key="6">
    <source>
        <dbReference type="HAMAP-Rule" id="MF_00362"/>
    </source>
</evidence>
<reference evidence="8" key="1">
    <citation type="submission" date="2011-02" db="EMBL/GenBank/DDBJ databases">
        <title>The complete genome of Planctomyces brasiliensis DSM 5305.</title>
        <authorList>
            <person name="Lucas S."/>
            <person name="Copeland A."/>
            <person name="Lapidus A."/>
            <person name="Bruce D."/>
            <person name="Goodwin L."/>
            <person name="Pitluck S."/>
            <person name="Kyrpides N."/>
            <person name="Mavromatis K."/>
            <person name="Pagani I."/>
            <person name="Ivanova N."/>
            <person name="Ovchinnikova G."/>
            <person name="Lu M."/>
            <person name="Detter J.C."/>
            <person name="Han C."/>
            <person name="Land M."/>
            <person name="Hauser L."/>
            <person name="Markowitz V."/>
            <person name="Cheng J.-F."/>
            <person name="Hugenholtz P."/>
            <person name="Woyke T."/>
            <person name="Wu D."/>
            <person name="Tindall B."/>
            <person name="Pomrenke H.G."/>
            <person name="Brambilla E."/>
            <person name="Klenk H.-P."/>
            <person name="Eisen J.A."/>
        </authorList>
    </citation>
    <scope>NUCLEOTIDE SEQUENCE [LARGE SCALE GENOMIC DNA]</scope>
    <source>
        <strain evidence="8">ATCC 49424 / DSM 5305 / JCM 21570 / NBRC 103401 / IFAM 1448</strain>
    </source>
</reference>